<evidence type="ECO:0000256" key="5">
    <source>
        <dbReference type="ARBA" id="ARBA00023004"/>
    </source>
</evidence>
<evidence type="ECO:0000259" key="8">
    <source>
        <dbReference type="PROSITE" id="PS51379"/>
    </source>
</evidence>
<evidence type="ECO:0000313" key="10">
    <source>
        <dbReference type="EMBL" id="SCY21451.1"/>
    </source>
</evidence>
<keyword evidence="3" id="KW-0677">Repeat</keyword>
<dbReference type="InterPro" id="IPR009051">
    <property type="entry name" value="Helical_ferredxn"/>
</dbReference>
<dbReference type="GO" id="GO:0016491">
    <property type="term" value="F:oxidoreductase activity"/>
    <property type="evidence" value="ECO:0007669"/>
    <property type="project" value="UniProtKB-KW"/>
</dbReference>
<dbReference type="Pfam" id="PF13510">
    <property type="entry name" value="Fer2_4"/>
    <property type="match status" value="1"/>
</dbReference>
<dbReference type="InterPro" id="IPR028261">
    <property type="entry name" value="DPD_II"/>
</dbReference>
<dbReference type="GO" id="GO:0046872">
    <property type="term" value="F:metal ion binding"/>
    <property type="evidence" value="ECO:0007669"/>
    <property type="project" value="UniProtKB-KW"/>
</dbReference>
<dbReference type="InterPro" id="IPR006963">
    <property type="entry name" value="Mopterin_OxRdtase_4Fe-4S_dom"/>
</dbReference>
<dbReference type="Gene3D" id="3.50.50.60">
    <property type="entry name" value="FAD/NAD(P)-binding domain"/>
    <property type="match status" value="2"/>
</dbReference>
<keyword evidence="5" id="KW-0408">Iron</keyword>
<sequence>MAKLTINGINVEADESQTLLDVIREHRIADIPTLCHVEKTAPFGSCSLCVAEVEGAPALRRTCATPVTDGMVVHTETDTVKRSRKTNLELLLGRHTADCYAPCRLACPANVDIQGYVALAKRGLYKEAVKLMKETNPLPIVCGRVCAKPCEAACRRNLIDEPVDIKNIKRFVADRELALGDIYIPEPGKPTGRTVAIIGTGPAGLSAAYFLRLAGHRVVMFEAMPEPGGMMRYGIPEYRLPKKDLRAEIDAIFAMGVEVRYNVALGRDFTLSELREDFDAVFIGHGAQVGSSMRTTGGDLSGVMQGVDFLREVNLGTAKKLSGNVFVVGGGNTAIDAARTALRYGADKVTIIYRRTEKEMPAAIEEIEDAKEEKIEIRILTNPVSYEGANGRLNGVTFVKMELGEPDASGRRRPVVMENSEYTESADFVIEAIGQKVVTDFLDGVGLTRWNSIDADGSLFSTNMEGVYAGGDAVTGPSVIIGAVAHGRKAAFAMDRLLTGRGTRAEDRLGFHVKKEDFGVLSAEDLKGKPVLPRRHIEKADPETRADSFTEVELGFTEENLLAETGRCLECGCQDVSGCDLRRYATLMEADKTRFMPKSPEKEQFKAHKSGHGIEEVNPFIIRDFNKCILCGSCVQVCNDVQVNEAIDLGFRGIGAKIIAGIDQPLKDSSCVFCGSCVQACPVGALTEKNVVYRGKPWDETKTRSTCGYCGVGCQIDIHAKAGKVTRITGAEESAPNFGSLCVKGRYGFDFIGSDERLTTPLIKEGETFREATWTEALDLTARRLKEISEAHGDAAGVLTSARITNEENYVAQKFARTVLKTNNVDHCARL</sequence>
<accession>A0A1G5E3Z9</accession>
<dbReference type="GO" id="GO:0051539">
    <property type="term" value="F:4 iron, 4 sulfur cluster binding"/>
    <property type="evidence" value="ECO:0007669"/>
    <property type="project" value="UniProtKB-KW"/>
</dbReference>
<dbReference type="AlphaFoldDB" id="A0A1G5E3Z9"/>
<dbReference type="SUPFAM" id="SSF51971">
    <property type="entry name" value="Nucleotide-binding domain"/>
    <property type="match status" value="1"/>
</dbReference>
<dbReference type="EMBL" id="FMUX01000005">
    <property type="protein sequence ID" value="SCY21451.1"/>
    <property type="molecule type" value="Genomic_DNA"/>
</dbReference>
<dbReference type="Pfam" id="PF12838">
    <property type="entry name" value="Fer4_7"/>
    <property type="match status" value="1"/>
</dbReference>
<evidence type="ECO:0000256" key="3">
    <source>
        <dbReference type="ARBA" id="ARBA00022737"/>
    </source>
</evidence>
<evidence type="ECO:0000256" key="6">
    <source>
        <dbReference type="ARBA" id="ARBA00023014"/>
    </source>
</evidence>
<dbReference type="Pfam" id="PF07992">
    <property type="entry name" value="Pyr_redox_2"/>
    <property type="match status" value="1"/>
</dbReference>
<evidence type="ECO:0000259" key="7">
    <source>
        <dbReference type="PROSITE" id="PS51085"/>
    </source>
</evidence>
<keyword evidence="4" id="KW-0560">Oxidoreductase</keyword>
<organism evidence="10 11">
    <name type="scientific">Desulfoluna spongiiphila</name>
    <dbReference type="NCBI Taxonomy" id="419481"/>
    <lineage>
        <taxon>Bacteria</taxon>
        <taxon>Pseudomonadati</taxon>
        <taxon>Thermodesulfobacteriota</taxon>
        <taxon>Desulfobacteria</taxon>
        <taxon>Desulfobacterales</taxon>
        <taxon>Desulfolunaceae</taxon>
        <taxon>Desulfoluna</taxon>
    </lineage>
</organism>
<keyword evidence="6" id="KW-0411">Iron-sulfur</keyword>
<protein>
    <submittedName>
        <fullName evidence="10">Formate dehydrogenase major subunit</fullName>
    </submittedName>
</protein>
<dbReference type="Pfam" id="PF00384">
    <property type="entry name" value="Molybdopterin"/>
    <property type="match status" value="1"/>
</dbReference>
<dbReference type="InterPro" id="IPR042204">
    <property type="entry name" value="2Fe-2S-bd_N"/>
</dbReference>
<evidence type="ECO:0000256" key="4">
    <source>
        <dbReference type="ARBA" id="ARBA00023002"/>
    </source>
</evidence>
<dbReference type="Gene3D" id="1.10.1060.10">
    <property type="entry name" value="Alpha-helical ferredoxin"/>
    <property type="match status" value="1"/>
</dbReference>
<dbReference type="SMART" id="SM00926">
    <property type="entry name" value="Molybdop_Fe4S4"/>
    <property type="match status" value="1"/>
</dbReference>
<evidence type="ECO:0000259" key="9">
    <source>
        <dbReference type="PROSITE" id="PS51669"/>
    </source>
</evidence>
<name>A0A1G5E3Z9_9BACT</name>
<dbReference type="PANTHER" id="PTHR42783:SF3">
    <property type="entry name" value="GLUTAMATE SYNTHASE [NADPH] SMALL CHAIN-RELATED"/>
    <property type="match status" value="1"/>
</dbReference>
<feature type="domain" description="4Fe-4S ferredoxin-type" evidence="8">
    <location>
        <begin position="663"/>
        <end position="691"/>
    </location>
</feature>
<gene>
    <name evidence="10" type="ORF">SAMN05216233_105146</name>
</gene>
<dbReference type="InterPro" id="IPR001041">
    <property type="entry name" value="2Fe-2S_ferredoxin-type"/>
</dbReference>
<dbReference type="PROSITE" id="PS51669">
    <property type="entry name" value="4FE4S_MOW_BIS_MGD"/>
    <property type="match status" value="1"/>
</dbReference>
<dbReference type="Pfam" id="PF04879">
    <property type="entry name" value="Molybdop_Fe4S4"/>
    <property type="match status" value="1"/>
</dbReference>
<feature type="domain" description="2Fe-2S ferredoxin-type" evidence="7">
    <location>
        <begin position="1"/>
        <end position="79"/>
    </location>
</feature>
<dbReference type="InterPro" id="IPR036188">
    <property type="entry name" value="FAD/NAD-bd_sf"/>
</dbReference>
<dbReference type="CDD" id="cd00207">
    <property type="entry name" value="fer2"/>
    <property type="match status" value="1"/>
</dbReference>
<dbReference type="Proteomes" id="UP000198870">
    <property type="component" value="Unassembled WGS sequence"/>
</dbReference>
<reference evidence="10 11" key="1">
    <citation type="submission" date="2016-10" db="EMBL/GenBank/DDBJ databases">
        <authorList>
            <person name="de Groot N.N."/>
        </authorList>
    </citation>
    <scope>NUCLEOTIDE SEQUENCE [LARGE SCALE GENOMIC DNA]</scope>
    <source>
        <strain evidence="10 11">AA1</strain>
    </source>
</reference>
<dbReference type="SUPFAM" id="SSF53706">
    <property type="entry name" value="Formate dehydrogenase/DMSO reductase, domains 1-3"/>
    <property type="match status" value="1"/>
</dbReference>
<feature type="domain" description="4Fe-4S Mo/W bis-MGD-type" evidence="9">
    <location>
        <begin position="700"/>
        <end position="756"/>
    </location>
</feature>
<dbReference type="InterPro" id="IPR017900">
    <property type="entry name" value="4Fe4S_Fe_S_CS"/>
</dbReference>
<dbReference type="STRING" id="419481.SAMN05216233_105146"/>
<dbReference type="SUPFAM" id="SSF54862">
    <property type="entry name" value="4Fe-4S ferredoxins"/>
    <property type="match status" value="1"/>
</dbReference>
<evidence type="ECO:0000313" key="11">
    <source>
        <dbReference type="Proteomes" id="UP000198870"/>
    </source>
</evidence>
<dbReference type="InterPro" id="IPR017896">
    <property type="entry name" value="4Fe4S_Fe-S-bd"/>
</dbReference>
<dbReference type="InterPro" id="IPR006656">
    <property type="entry name" value="Mopterin_OxRdtase"/>
</dbReference>
<dbReference type="PROSITE" id="PS51085">
    <property type="entry name" value="2FE2S_FER_2"/>
    <property type="match status" value="1"/>
</dbReference>
<dbReference type="PROSITE" id="PS00198">
    <property type="entry name" value="4FE4S_FER_1"/>
    <property type="match status" value="1"/>
</dbReference>
<evidence type="ECO:0000256" key="1">
    <source>
        <dbReference type="ARBA" id="ARBA00022485"/>
    </source>
</evidence>
<dbReference type="FunFam" id="3.30.70.20:FF:000035">
    <property type="entry name" value="Iron hydrogenase 1"/>
    <property type="match status" value="1"/>
</dbReference>
<keyword evidence="11" id="KW-1185">Reference proteome</keyword>
<evidence type="ECO:0000256" key="2">
    <source>
        <dbReference type="ARBA" id="ARBA00022723"/>
    </source>
</evidence>
<dbReference type="Gene3D" id="3.40.50.740">
    <property type="match status" value="1"/>
</dbReference>
<dbReference type="Pfam" id="PF14691">
    <property type="entry name" value="Fer4_20"/>
    <property type="match status" value="1"/>
</dbReference>
<dbReference type="PANTHER" id="PTHR42783">
    <property type="entry name" value="GLUTAMATE SYNTHASE [NADPH] SMALL CHAIN"/>
    <property type="match status" value="1"/>
</dbReference>
<feature type="domain" description="4Fe-4S ferredoxin-type" evidence="8">
    <location>
        <begin position="619"/>
        <end position="649"/>
    </location>
</feature>
<dbReference type="SUPFAM" id="SSF54292">
    <property type="entry name" value="2Fe-2S ferredoxin-like"/>
    <property type="match status" value="1"/>
</dbReference>
<dbReference type="Gene3D" id="3.10.20.440">
    <property type="entry name" value="2Fe-2S iron-sulphur cluster binding domain, sarcosine oxidase, alpha subunit, N-terminal domain"/>
    <property type="match status" value="1"/>
</dbReference>
<proteinExistence type="predicted"/>
<dbReference type="InterPro" id="IPR023753">
    <property type="entry name" value="FAD/NAD-binding_dom"/>
</dbReference>
<keyword evidence="1" id="KW-0004">4Fe-4S</keyword>
<dbReference type="InterPro" id="IPR036010">
    <property type="entry name" value="2Fe-2S_ferredoxin-like_sf"/>
</dbReference>
<keyword evidence="2" id="KW-0479">Metal-binding</keyword>
<dbReference type="SUPFAM" id="SSF46548">
    <property type="entry name" value="alpha-helical ferredoxin"/>
    <property type="match status" value="1"/>
</dbReference>
<dbReference type="Gene3D" id="2.20.25.90">
    <property type="entry name" value="ADC-like domains"/>
    <property type="match status" value="1"/>
</dbReference>
<dbReference type="PROSITE" id="PS51379">
    <property type="entry name" value="4FE4S_FER_2"/>
    <property type="match status" value="2"/>
</dbReference>
<dbReference type="Gene3D" id="3.30.70.20">
    <property type="match status" value="1"/>
</dbReference>
<dbReference type="PRINTS" id="PR00419">
    <property type="entry name" value="ADXRDTASE"/>
</dbReference>